<dbReference type="EMBL" id="KN822014">
    <property type="protein sequence ID" value="KIM67057.1"/>
    <property type="molecule type" value="Genomic_DNA"/>
</dbReference>
<dbReference type="InParanoid" id="A0A0C3AQ19"/>
<evidence type="ECO:0000313" key="1">
    <source>
        <dbReference type="EMBL" id="KIM67057.1"/>
    </source>
</evidence>
<dbReference type="STRING" id="1036808.A0A0C3AQ19"/>
<evidence type="ECO:0000313" key="2">
    <source>
        <dbReference type="Proteomes" id="UP000053989"/>
    </source>
</evidence>
<proteinExistence type="predicted"/>
<sequence length="71" mass="7785">MPLSRYLPRRSPLSPFVLITQQPPPPSLREILGAYKAKGDGDRDMLLAMLNAKSAEDQVRVALCPPPSPCL</sequence>
<dbReference type="AlphaFoldDB" id="A0A0C3AQ19"/>
<dbReference type="HOGENOM" id="CLU_2741501_0_0_1"/>
<protein>
    <submittedName>
        <fullName evidence="1">Uncharacterized protein</fullName>
    </submittedName>
</protein>
<organism evidence="1 2">
    <name type="scientific">Scleroderma citrinum Foug A</name>
    <dbReference type="NCBI Taxonomy" id="1036808"/>
    <lineage>
        <taxon>Eukaryota</taxon>
        <taxon>Fungi</taxon>
        <taxon>Dikarya</taxon>
        <taxon>Basidiomycota</taxon>
        <taxon>Agaricomycotina</taxon>
        <taxon>Agaricomycetes</taxon>
        <taxon>Agaricomycetidae</taxon>
        <taxon>Boletales</taxon>
        <taxon>Sclerodermatineae</taxon>
        <taxon>Sclerodermataceae</taxon>
        <taxon>Scleroderma</taxon>
    </lineage>
</organism>
<name>A0A0C3AQ19_9AGAM</name>
<reference evidence="2" key="2">
    <citation type="submission" date="2015-01" db="EMBL/GenBank/DDBJ databases">
        <title>Evolutionary Origins and Diversification of the Mycorrhizal Mutualists.</title>
        <authorList>
            <consortium name="DOE Joint Genome Institute"/>
            <consortium name="Mycorrhizal Genomics Consortium"/>
            <person name="Kohler A."/>
            <person name="Kuo A."/>
            <person name="Nagy L.G."/>
            <person name="Floudas D."/>
            <person name="Copeland A."/>
            <person name="Barry K.W."/>
            <person name="Cichocki N."/>
            <person name="Veneault-Fourrey C."/>
            <person name="LaButti K."/>
            <person name="Lindquist E.A."/>
            <person name="Lipzen A."/>
            <person name="Lundell T."/>
            <person name="Morin E."/>
            <person name="Murat C."/>
            <person name="Riley R."/>
            <person name="Ohm R."/>
            <person name="Sun H."/>
            <person name="Tunlid A."/>
            <person name="Henrissat B."/>
            <person name="Grigoriev I.V."/>
            <person name="Hibbett D.S."/>
            <person name="Martin F."/>
        </authorList>
    </citation>
    <scope>NUCLEOTIDE SEQUENCE [LARGE SCALE GENOMIC DNA]</scope>
    <source>
        <strain evidence="2">Foug A</strain>
    </source>
</reference>
<keyword evidence="2" id="KW-1185">Reference proteome</keyword>
<dbReference type="Proteomes" id="UP000053989">
    <property type="component" value="Unassembled WGS sequence"/>
</dbReference>
<reference evidence="1 2" key="1">
    <citation type="submission" date="2014-04" db="EMBL/GenBank/DDBJ databases">
        <authorList>
            <consortium name="DOE Joint Genome Institute"/>
            <person name="Kuo A."/>
            <person name="Kohler A."/>
            <person name="Nagy L.G."/>
            <person name="Floudas D."/>
            <person name="Copeland A."/>
            <person name="Barry K.W."/>
            <person name="Cichocki N."/>
            <person name="Veneault-Fourrey C."/>
            <person name="LaButti K."/>
            <person name="Lindquist E.A."/>
            <person name="Lipzen A."/>
            <person name="Lundell T."/>
            <person name="Morin E."/>
            <person name="Murat C."/>
            <person name="Sun H."/>
            <person name="Tunlid A."/>
            <person name="Henrissat B."/>
            <person name="Grigoriev I.V."/>
            <person name="Hibbett D.S."/>
            <person name="Martin F."/>
            <person name="Nordberg H.P."/>
            <person name="Cantor M.N."/>
            <person name="Hua S.X."/>
        </authorList>
    </citation>
    <scope>NUCLEOTIDE SEQUENCE [LARGE SCALE GENOMIC DNA]</scope>
    <source>
        <strain evidence="1 2">Foug A</strain>
    </source>
</reference>
<accession>A0A0C3AQ19</accession>
<dbReference type="OrthoDB" id="2537258at2759"/>
<gene>
    <name evidence="1" type="ORF">SCLCIDRAFT_108683</name>
</gene>